<evidence type="ECO:0000313" key="3">
    <source>
        <dbReference type="Proteomes" id="UP000332933"/>
    </source>
</evidence>
<dbReference type="EMBL" id="CAADRA010006021">
    <property type="protein sequence ID" value="VFT93667.1"/>
    <property type="molecule type" value="Genomic_DNA"/>
</dbReference>
<sequence>MRAKVSAVLQMTPPAVEGPWYAAAFTSKSKTKPTHEYIDAMAHTSLEQALAPPRHSNKLSLGFLLNSPVDDDDHSSGSSSHNDDDGDSQLHLRRQCSVRGCKHLIASLNLCIRHGRDSVLCRVVLERSQGQWSVLAARGVPGMYGNRVHEPRQGTRALLVARRRQAVLYPALSQDCPTIRSLLGPWRRQALSRAWMQAARVRTERQLL</sequence>
<evidence type="ECO:0000313" key="2">
    <source>
        <dbReference type="EMBL" id="VFT93667.1"/>
    </source>
</evidence>
<dbReference type="Proteomes" id="UP000332933">
    <property type="component" value="Unassembled WGS sequence"/>
</dbReference>
<dbReference type="EMBL" id="VJMH01006000">
    <property type="protein sequence ID" value="KAF0691951.1"/>
    <property type="molecule type" value="Genomic_DNA"/>
</dbReference>
<name>A0A485L7G0_9STRA</name>
<accession>A0A485L7G0</accession>
<reference evidence="1" key="2">
    <citation type="submission" date="2019-06" db="EMBL/GenBank/DDBJ databases">
        <title>Genomics analysis of Aphanomyces spp. identifies a new class of oomycete effector associated with host adaptation.</title>
        <authorList>
            <person name="Gaulin E."/>
        </authorList>
    </citation>
    <scope>NUCLEOTIDE SEQUENCE</scope>
    <source>
        <strain evidence="1">CBS 578.67</strain>
    </source>
</reference>
<dbReference type="AlphaFoldDB" id="A0A485L7G0"/>
<reference evidence="2 3" key="1">
    <citation type="submission" date="2019-03" db="EMBL/GenBank/DDBJ databases">
        <authorList>
            <person name="Gaulin E."/>
            <person name="Dumas B."/>
        </authorList>
    </citation>
    <scope>NUCLEOTIDE SEQUENCE [LARGE SCALE GENOMIC DNA]</scope>
    <source>
        <strain evidence="2">CBS 568.67</strain>
    </source>
</reference>
<organism evidence="2 3">
    <name type="scientific">Aphanomyces stellatus</name>
    <dbReference type="NCBI Taxonomy" id="120398"/>
    <lineage>
        <taxon>Eukaryota</taxon>
        <taxon>Sar</taxon>
        <taxon>Stramenopiles</taxon>
        <taxon>Oomycota</taxon>
        <taxon>Saprolegniomycetes</taxon>
        <taxon>Saprolegniales</taxon>
        <taxon>Verrucalvaceae</taxon>
        <taxon>Aphanomyces</taxon>
    </lineage>
</organism>
<protein>
    <submittedName>
        <fullName evidence="2">Aste57867_16904 protein</fullName>
    </submittedName>
</protein>
<evidence type="ECO:0000313" key="1">
    <source>
        <dbReference type="EMBL" id="KAF0691951.1"/>
    </source>
</evidence>
<proteinExistence type="predicted"/>
<keyword evidence="3" id="KW-1185">Reference proteome</keyword>
<gene>
    <name evidence="2" type="primary">Aste57867_16904</name>
    <name evidence="1" type="ORF">As57867_016846</name>
    <name evidence="2" type="ORF">ASTE57867_16904</name>
</gene>